<organism evidence="1 2">
    <name type="scientific">Sesamum angolense</name>
    <dbReference type="NCBI Taxonomy" id="2727404"/>
    <lineage>
        <taxon>Eukaryota</taxon>
        <taxon>Viridiplantae</taxon>
        <taxon>Streptophyta</taxon>
        <taxon>Embryophyta</taxon>
        <taxon>Tracheophyta</taxon>
        <taxon>Spermatophyta</taxon>
        <taxon>Magnoliopsida</taxon>
        <taxon>eudicotyledons</taxon>
        <taxon>Gunneridae</taxon>
        <taxon>Pentapetalae</taxon>
        <taxon>asterids</taxon>
        <taxon>lamiids</taxon>
        <taxon>Lamiales</taxon>
        <taxon>Pedaliaceae</taxon>
        <taxon>Sesamum</taxon>
    </lineage>
</organism>
<accession>A0AAE2BZY1</accession>
<evidence type="ECO:0000313" key="1">
    <source>
        <dbReference type="EMBL" id="KAK4403954.1"/>
    </source>
</evidence>
<reference evidence="1" key="1">
    <citation type="submission" date="2020-06" db="EMBL/GenBank/DDBJ databases">
        <authorList>
            <person name="Li T."/>
            <person name="Hu X."/>
            <person name="Zhang T."/>
            <person name="Song X."/>
            <person name="Zhang H."/>
            <person name="Dai N."/>
            <person name="Sheng W."/>
            <person name="Hou X."/>
            <person name="Wei L."/>
        </authorList>
    </citation>
    <scope>NUCLEOTIDE SEQUENCE</scope>
    <source>
        <strain evidence="1">K16</strain>
        <tissue evidence="1">Leaf</tissue>
    </source>
</reference>
<reference evidence="1" key="2">
    <citation type="journal article" date="2024" name="Plant">
        <title>Genomic evolution and insights into agronomic trait innovations of Sesamum species.</title>
        <authorList>
            <person name="Miao H."/>
            <person name="Wang L."/>
            <person name="Qu L."/>
            <person name="Liu H."/>
            <person name="Sun Y."/>
            <person name="Le M."/>
            <person name="Wang Q."/>
            <person name="Wei S."/>
            <person name="Zheng Y."/>
            <person name="Lin W."/>
            <person name="Duan Y."/>
            <person name="Cao H."/>
            <person name="Xiong S."/>
            <person name="Wang X."/>
            <person name="Wei L."/>
            <person name="Li C."/>
            <person name="Ma Q."/>
            <person name="Ju M."/>
            <person name="Zhao R."/>
            <person name="Li G."/>
            <person name="Mu C."/>
            <person name="Tian Q."/>
            <person name="Mei H."/>
            <person name="Zhang T."/>
            <person name="Gao T."/>
            <person name="Zhang H."/>
        </authorList>
    </citation>
    <scope>NUCLEOTIDE SEQUENCE</scope>
    <source>
        <strain evidence="1">K16</strain>
    </source>
</reference>
<keyword evidence="2" id="KW-1185">Reference proteome</keyword>
<evidence type="ECO:0000313" key="2">
    <source>
        <dbReference type="Proteomes" id="UP001289374"/>
    </source>
</evidence>
<dbReference type="GO" id="GO:0003735">
    <property type="term" value="F:structural constituent of ribosome"/>
    <property type="evidence" value="ECO:0007669"/>
    <property type="project" value="InterPro"/>
</dbReference>
<dbReference type="EMBL" id="JACGWL010000004">
    <property type="protein sequence ID" value="KAK4403954.1"/>
    <property type="molecule type" value="Genomic_DNA"/>
</dbReference>
<dbReference type="GO" id="GO:0032543">
    <property type="term" value="P:mitochondrial translation"/>
    <property type="evidence" value="ECO:0007669"/>
    <property type="project" value="InterPro"/>
</dbReference>
<dbReference type="InterPro" id="IPR039927">
    <property type="entry name" value="Ribosomal_mL43"/>
</dbReference>
<sequence length="99" mass="11078">MSLRGVWQLQKLIVSFCDWGGSSRGISNVKEHGEECTKGMAFMESHLPAFREKNPQLESSVSIAASVREELCSHLSVLEDLQCSKICHQKLAEDIIMRA</sequence>
<comment type="caution">
    <text evidence="1">The sequence shown here is derived from an EMBL/GenBank/DDBJ whole genome shotgun (WGS) entry which is preliminary data.</text>
</comment>
<name>A0AAE2BZY1_9LAMI</name>
<dbReference type="GO" id="GO:0005762">
    <property type="term" value="C:mitochondrial large ribosomal subunit"/>
    <property type="evidence" value="ECO:0007669"/>
    <property type="project" value="TreeGrafter"/>
</dbReference>
<dbReference type="Gene3D" id="3.40.30.10">
    <property type="entry name" value="Glutaredoxin"/>
    <property type="match status" value="1"/>
</dbReference>
<gene>
    <name evidence="1" type="ORF">Sango_0764000</name>
</gene>
<proteinExistence type="predicted"/>
<dbReference type="AlphaFoldDB" id="A0AAE2BZY1"/>
<dbReference type="PANTHER" id="PTHR21396">
    <property type="entry name" value="39S RIBOSOMAL PROTEIN L43"/>
    <property type="match status" value="1"/>
</dbReference>
<protein>
    <submittedName>
        <fullName evidence="1">Uncharacterized protein</fullName>
    </submittedName>
</protein>
<dbReference type="Proteomes" id="UP001289374">
    <property type="component" value="Unassembled WGS sequence"/>
</dbReference>
<dbReference type="PANTHER" id="PTHR21396:SF2">
    <property type="entry name" value="LARGE RIBOSOMAL SUBUNIT PROTEIN ML43"/>
    <property type="match status" value="1"/>
</dbReference>